<dbReference type="InterPro" id="IPR023885">
    <property type="entry name" value="4Fe4S-binding_SPASM_dom"/>
</dbReference>
<dbReference type="CDD" id="cd01335">
    <property type="entry name" value="Radical_SAM"/>
    <property type="match status" value="1"/>
</dbReference>
<protein>
    <recommendedName>
        <fullName evidence="7">Radical SAM core domain-containing protein</fullName>
    </recommendedName>
</protein>
<accession>A0A133U7A0</accession>
<dbReference type="SFLD" id="SFLDS00029">
    <property type="entry name" value="Radical_SAM"/>
    <property type="match status" value="1"/>
</dbReference>
<dbReference type="InterPro" id="IPR006638">
    <property type="entry name" value="Elp3/MiaA/NifB-like_rSAM"/>
</dbReference>
<keyword evidence="2" id="KW-0004">4Fe-4S</keyword>
<comment type="caution">
    <text evidence="8">The sequence shown here is derived from an EMBL/GenBank/DDBJ whole genome shotgun (WGS) entry which is preliminary data.</text>
</comment>
<comment type="cofactor">
    <cofactor evidence="1">
        <name>[4Fe-4S] cluster</name>
        <dbReference type="ChEBI" id="CHEBI:49883"/>
    </cofactor>
</comment>
<dbReference type="PROSITE" id="PS51918">
    <property type="entry name" value="RADICAL_SAM"/>
    <property type="match status" value="1"/>
</dbReference>
<keyword evidence="4" id="KW-0479">Metal-binding</keyword>
<dbReference type="InterPro" id="IPR007197">
    <property type="entry name" value="rSAM"/>
</dbReference>
<keyword evidence="3" id="KW-0949">S-adenosyl-L-methionine</keyword>
<dbReference type="AlphaFoldDB" id="A0A133U7A0"/>
<dbReference type="Pfam" id="PF04055">
    <property type="entry name" value="Radical_SAM"/>
    <property type="match status" value="1"/>
</dbReference>
<dbReference type="InterPro" id="IPR013785">
    <property type="entry name" value="Aldolase_TIM"/>
</dbReference>
<organism evidence="8 9">
    <name type="scientific">candidate division MSBL1 archaeon SCGC-AAA259B11</name>
    <dbReference type="NCBI Taxonomy" id="1698260"/>
    <lineage>
        <taxon>Archaea</taxon>
        <taxon>Methanobacteriati</taxon>
        <taxon>Methanobacteriota</taxon>
        <taxon>candidate division MSBL1</taxon>
    </lineage>
</organism>
<name>A0A133U7A0_9EURY</name>
<dbReference type="Gene3D" id="3.20.20.70">
    <property type="entry name" value="Aldolase class I"/>
    <property type="match status" value="1"/>
</dbReference>
<dbReference type="SMART" id="SM00729">
    <property type="entry name" value="Elp3"/>
    <property type="match status" value="1"/>
</dbReference>
<evidence type="ECO:0000313" key="8">
    <source>
        <dbReference type="EMBL" id="KXA90048.1"/>
    </source>
</evidence>
<dbReference type="GO" id="GO:0046872">
    <property type="term" value="F:metal ion binding"/>
    <property type="evidence" value="ECO:0007669"/>
    <property type="project" value="UniProtKB-KW"/>
</dbReference>
<dbReference type="EMBL" id="LHXK01000014">
    <property type="protein sequence ID" value="KXA90048.1"/>
    <property type="molecule type" value="Genomic_DNA"/>
</dbReference>
<dbReference type="InterPro" id="IPR017200">
    <property type="entry name" value="PqqE-like"/>
</dbReference>
<evidence type="ECO:0000256" key="5">
    <source>
        <dbReference type="ARBA" id="ARBA00023004"/>
    </source>
</evidence>
<evidence type="ECO:0000256" key="4">
    <source>
        <dbReference type="ARBA" id="ARBA00022723"/>
    </source>
</evidence>
<dbReference type="InterPro" id="IPR058240">
    <property type="entry name" value="rSAM_sf"/>
</dbReference>
<dbReference type="Proteomes" id="UP000070184">
    <property type="component" value="Unassembled WGS sequence"/>
</dbReference>
<proteinExistence type="predicted"/>
<reference evidence="8 9" key="1">
    <citation type="journal article" date="2016" name="Sci. Rep.">
        <title>Metabolic traits of an uncultured archaeal lineage -MSBL1- from brine pools of the Red Sea.</title>
        <authorList>
            <person name="Mwirichia R."/>
            <person name="Alam I."/>
            <person name="Rashid M."/>
            <person name="Vinu M."/>
            <person name="Ba-Alawi W."/>
            <person name="Anthony Kamau A."/>
            <person name="Kamanda Ngugi D."/>
            <person name="Goker M."/>
            <person name="Klenk H.P."/>
            <person name="Bajic V."/>
            <person name="Stingl U."/>
        </authorList>
    </citation>
    <scope>NUCLEOTIDE SEQUENCE [LARGE SCALE GENOMIC DNA]</scope>
    <source>
        <strain evidence="8">SCGC-AAA259B11</strain>
    </source>
</reference>
<dbReference type="SFLD" id="SFLDG01067">
    <property type="entry name" value="SPASM/twitch_domain_containing"/>
    <property type="match status" value="1"/>
</dbReference>
<dbReference type="PIRSF" id="PIRSF037420">
    <property type="entry name" value="PQQ_syn_pqqE"/>
    <property type="match status" value="1"/>
</dbReference>
<sequence length="356" mass="39934">MNADTRRAKMREPIYVDWAITSTCNLDCRHCVGMNRDDLNHREAVQIARDIIDLSPRWVILEGGEPVLRNDLPGIGDMLREENIDVFVITNGNAFNRERLQKLKTFSPKVLFSIDGADPDTYEHAKRGADFDRAVEWAEKCSEEGLFHGITTVLSKQNLGQEKDLIRLVEDLGGESITFIPLKPFGDDDEPQKYYSRNVLSPEEHERAVRRIYNVETNLDIFYDEPFLWNLASKHDFSVNGGSDGITIPDLKGCAASHSLYIQTDGDVRPCMFCPEELSLGNAAKEPLERIWSRTRQSETLSSWMNQDMREGSCGECPQFESCRGCLARTAGLLKNTAGSDPSCPLTDGPGDPAPT</sequence>
<dbReference type="GO" id="GO:0051539">
    <property type="term" value="F:4 iron, 4 sulfur cluster binding"/>
    <property type="evidence" value="ECO:0007669"/>
    <property type="project" value="UniProtKB-KW"/>
</dbReference>
<dbReference type="SUPFAM" id="SSF102114">
    <property type="entry name" value="Radical SAM enzymes"/>
    <property type="match status" value="1"/>
</dbReference>
<keyword evidence="5" id="KW-0408">Iron</keyword>
<dbReference type="NCBIfam" id="TIGR04085">
    <property type="entry name" value="rSAM_more_4Fe4S"/>
    <property type="match status" value="1"/>
</dbReference>
<dbReference type="PANTHER" id="PTHR11228">
    <property type="entry name" value="RADICAL SAM DOMAIN PROTEIN"/>
    <property type="match status" value="1"/>
</dbReference>
<evidence type="ECO:0000256" key="3">
    <source>
        <dbReference type="ARBA" id="ARBA00022691"/>
    </source>
</evidence>
<evidence type="ECO:0000256" key="6">
    <source>
        <dbReference type="ARBA" id="ARBA00023014"/>
    </source>
</evidence>
<dbReference type="SFLD" id="SFLDG01386">
    <property type="entry name" value="main_SPASM_domain-containing"/>
    <property type="match status" value="1"/>
</dbReference>
<dbReference type="PANTHER" id="PTHR11228:SF7">
    <property type="entry name" value="PQQA PEPTIDE CYCLASE"/>
    <property type="match status" value="1"/>
</dbReference>
<dbReference type="Pfam" id="PF13186">
    <property type="entry name" value="SPASM"/>
    <property type="match status" value="1"/>
</dbReference>
<feature type="domain" description="Radical SAM core" evidence="7">
    <location>
        <begin position="10"/>
        <end position="224"/>
    </location>
</feature>
<keyword evidence="9" id="KW-1185">Reference proteome</keyword>
<evidence type="ECO:0000259" key="7">
    <source>
        <dbReference type="PROSITE" id="PS51918"/>
    </source>
</evidence>
<dbReference type="GO" id="GO:0003824">
    <property type="term" value="F:catalytic activity"/>
    <property type="evidence" value="ECO:0007669"/>
    <property type="project" value="InterPro"/>
</dbReference>
<gene>
    <name evidence="8" type="ORF">AKJ61_01580</name>
</gene>
<evidence type="ECO:0000313" key="9">
    <source>
        <dbReference type="Proteomes" id="UP000070184"/>
    </source>
</evidence>
<evidence type="ECO:0000256" key="1">
    <source>
        <dbReference type="ARBA" id="ARBA00001966"/>
    </source>
</evidence>
<dbReference type="InterPro" id="IPR050377">
    <property type="entry name" value="Radical_SAM_PqqE_MftC-like"/>
</dbReference>
<keyword evidence="6" id="KW-0411">Iron-sulfur</keyword>
<evidence type="ECO:0000256" key="2">
    <source>
        <dbReference type="ARBA" id="ARBA00022485"/>
    </source>
</evidence>